<dbReference type="SUPFAM" id="SSF56672">
    <property type="entry name" value="DNA/RNA polymerases"/>
    <property type="match status" value="1"/>
</dbReference>
<dbReference type="Pfam" id="PF17917">
    <property type="entry name" value="RT_RNaseH"/>
    <property type="match status" value="1"/>
</dbReference>
<comment type="caution">
    <text evidence="8">The sequence shown here is derived from an EMBL/GenBank/DDBJ whole genome shotgun (WGS) entry which is preliminary data.</text>
</comment>
<dbReference type="OrthoDB" id="3029806at2759"/>
<gene>
    <name evidence="8" type="ORF">O181_001142</name>
</gene>
<keyword evidence="2" id="KW-0548">Nucleotidyltransferase</keyword>
<dbReference type="AlphaFoldDB" id="A0A9Q3GCR1"/>
<dbReference type="EMBL" id="AVOT02000158">
    <property type="protein sequence ID" value="MBW0461427.1"/>
    <property type="molecule type" value="Genomic_DNA"/>
</dbReference>
<reference evidence="8" key="1">
    <citation type="submission" date="2021-03" db="EMBL/GenBank/DDBJ databases">
        <title>Draft genome sequence of rust myrtle Austropuccinia psidii MF-1, a brazilian biotype.</title>
        <authorList>
            <person name="Quecine M.C."/>
            <person name="Pachon D.M.R."/>
            <person name="Bonatelli M.L."/>
            <person name="Correr F.H."/>
            <person name="Franceschini L.M."/>
            <person name="Leite T.F."/>
            <person name="Margarido G.R.A."/>
            <person name="Almeida C.A."/>
            <person name="Ferrarezi J.A."/>
            <person name="Labate C.A."/>
        </authorList>
    </citation>
    <scope>NUCLEOTIDE SEQUENCE</scope>
    <source>
        <strain evidence="8">MF-1</strain>
    </source>
</reference>
<evidence type="ECO:0000313" key="9">
    <source>
        <dbReference type="Proteomes" id="UP000765509"/>
    </source>
</evidence>
<dbReference type="InterPro" id="IPR041373">
    <property type="entry name" value="RT_RNaseH"/>
</dbReference>
<evidence type="ECO:0000259" key="7">
    <source>
        <dbReference type="Pfam" id="PF17917"/>
    </source>
</evidence>
<evidence type="ECO:0000256" key="6">
    <source>
        <dbReference type="ARBA" id="ARBA00022918"/>
    </source>
</evidence>
<evidence type="ECO:0000256" key="3">
    <source>
        <dbReference type="ARBA" id="ARBA00022722"/>
    </source>
</evidence>
<sequence length="225" mass="26325">MDSQSLLPSRDEVFKEKKHFGEDFAISSLHLFQGDMDLPNLSFHASMEEQWDDEQEPEEIETVLKVVPPAYHHYLDVFFKVRKRNFLHTVPEALGQFQLLKDSFTTAPILSYFNPSLSAIVETDASDYSLVAVISRFNDSGKNPIEFDSHKLLPAELNYEIHDKKLLEVVWALKPWRDFLLSLSHYFEVLTDHFSLQYFMSSKVITCHQAHWDELFSEFQLTINY</sequence>
<dbReference type="GO" id="GO:0003964">
    <property type="term" value="F:RNA-directed DNA polymerase activity"/>
    <property type="evidence" value="ECO:0007669"/>
    <property type="project" value="UniProtKB-KW"/>
</dbReference>
<dbReference type="Proteomes" id="UP000765509">
    <property type="component" value="Unassembled WGS sequence"/>
</dbReference>
<keyword evidence="3" id="KW-0540">Nuclease</keyword>
<keyword evidence="4" id="KW-0255">Endonuclease</keyword>
<dbReference type="CDD" id="cd09274">
    <property type="entry name" value="RNase_HI_RT_Ty3"/>
    <property type="match status" value="1"/>
</dbReference>
<name>A0A9Q3GCR1_9BASI</name>
<evidence type="ECO:0000256" key="5">
    <source>
        <dbReference type="ARBA" id="ARBA00022801"/>
    </source>
</evidence>
<feature type="domain" description="Reverse transcriptase RNase H-like" evidence="7">
    <location>
        <begin position="115"/>
        <end position="219"/>
    </location>
</feature>
<keyword evidence="1" id="KW-0808">Transferase</keyword>
<evidence type="ECO:0000313" key="8">
    <source>
        <dbReference type="EMBL" id="MBW0461427.1"/>
    </source>
</evidence>
<dbReference type="InterPro" id="IPR043502">
    <property type="entry name" value="DNA/RNA_pol_sf"/>
</dbReference>
<dbReference type="PANTHER" id="PTHR34072">
    <property type="entry name" value="ENZYMATIC POLYPROTEIN-RELATED"/>
    <property type="match status" value="1"/>
</dbReference>
<dbReference type="GO" id="GO:0004519">
    <property type="term" value="F:endonuclease activity"/>
    <property type="evidence" value="ECO:0007669"/>
    <property type="project" value="UniProtKB-KW"/>
</dbReference>
<keyword evidence="6" id="KW-0695">RNA-directed DNA polymerase</keyword>
<organism evidence="8 9">
    <name type="scientific">Austropuccinia psidii MF-1</name>
    <dbReference type="NCBI Taxonomy" id="1389203"/>
    <lineage>
        <taxon>Eukaryota</taxon>
        <taxon>Fungi</taxon>
        <taxon>Dikarya</taxon>
        <taxon>Basidiomycota</taxon>
        <taxon>Pucciniomycotina</taxon>
        <taxon>Pucciniomycetes</taxon>
        <taxon>Pucciniales</taxon>
        <taxon>Sphaerophragmiaceae</taxon>
        <taxon>Austropuccinia</taxon>
    </lineage>
</organism>
<evidence type="ECO:0000256" key="2">
    <source>
        <dbReference type="ARBA" id="ARBA00022695"/>
    </source>
</evidence>
<keyword evidence="9" id="KW-1185">Reference proteome</keyword>
<protein>
    <recommendedName>
        <fullName evidence="7">Reverse transcriptase RNase H-like domain-containing protein</fullName>
    </recommendedName>
</protein>
<proteinExistence type="predicted"/>
<dbReference type="GO" id="GO:0016787">
    <property type="term" value="F:hydrolase activity"/>
    <property type="evidence" value="ECO:0007669"/>
    <property type="project" value="UniProtKB-KW"/>
</dbReference>
<evidence type="ECO:0000256" key="4">
    <source>
        <dbReference type="ARBA" id="ARBA00022759"/>
    </source>
</evidence>
<accession>A0A9Q3GCR1</accession>
<keyword evidence="5" id="KW-0378">Hydrolase</keyword>
<dbReference type="PANTHER" id="PTHR34072:SF52">
    <property type="entry name" value="RIBONUCLEASE H"/>
    <property type="match status" value="1"/>
</dbReference>
<evidence type="ECO:0000256" key="1">
    <source>
        <dbReference type="ARBA" id="ARBA00022679"/>
    </source>
</evidence>